<organism evidence="2 3">
    <name type="scientific">Mycolicibacillus trivialis</name>
    <dbReference type="NCBI Taxonomy" id="1798"/>
    <lineage>
        <taxon>Bacteria</taxon>
        <taxon>Bacillati</taxon>
        <taxon>Actinomycetota</taxon>
        <taxon>Actinomycetes</taxon>
        <taxon>Mycobacteriales</taxon>
        <taxon>Mycobacteriaceae</taxon>
        <taxon>Mycolicibacillus</taxon>
    </lineage>
</organism>
<dbReference type="PROSITE" id="PS51257">
    <property type="entry name" value="PROKAR_LIPOPROTEIN"/>
    <property type="match status" value="1"/>
</dbReference>
<dbReference type="InterPro" id="IPR021417">
    <property type="entry name" value="DUF3060"/>
</dbReference>
<reference evidence="2 3" key="1">
    <citation type="submission" date="2016-01" db="EMBL/GenBank/DDBJ databases">
        <title>The new phylogeny of the genus Mycobacterium.</title>
        <authorList>
            <person name="Tarcisio F."/>
            <person name="Conor M."/>
            <person name="Antonella G."/>
            <person name="Elisabetta G."/>
            <person name="Giulia F.S."/>
            <person name="Sara T."/>
            <person name="Anna F."/>
            <person name="Clotilde B."/>
            <person name="Roberto B."/>
            <person name="Veronica D.S."/>
            <person name="Fabio R."/>
            <person name="Monica P."/>
            <person name="Olivier J."/>
            <person name="Enrico T."/>
            <person name="Nicola S."/>
        </authorList>
    </citation>
    <scope>NUCLEOTIDE SEQUENCE [LARGE SCALE GENOMIC DNA]</scope>
    <source>
        <strain evidence="2 3">DSM 44153</strain>
    </source>
</reference>
<dbReference type="Pfam" id="PF11259">
    <property type="entry name" value="DUF3060"/>
    <property type="match status" value="1"/>
</dbReference>
<evidence type="ECO:0008006" key="4">
    <source>
        <dbReference type="Google" id="ProtNLM"/>
    </source>
</evidence>
<feature type="signal peptide" evidence="1">
    <location>
        <begin position="1"/>
        <end position="18"/>
    </location>
</feature>
<dbReference type="RefSeq" id="WP_085109907.1">
    <property type="nucleotide sequence ID" value="NZ_JACKSN010000035.1"/>
</dbReference>
<dbReference type="Proteomes" id="UP000193090">
    <property type="component" value="Unassembled WGS sequence"/>
</dbReference>
<feature type="chain" id="PRO_5013163049" description="DUF3060 domain-containing protein" evidence="1">
    <location>
        <begin position="19"/>
        <end position="121"/>
    </location>
</feature>
<comment type="caution">
    <text evidence="2">The sequence shown here is derived from an EMBL/GenBank/DDBJ whole genome shotgun (WGS) entry which is preliminary data.</text>
</comment>
<name>A0A1X2EKC4_9MYCO</name>
<evidence type="ECO:0000256" key="1">
    <source>
        <dbReference type="SAM" id="SignalP"/>
    </source>
</evidence>
<dbReference type="EMBL" id="LQPZ01000021">
    <property type="protein sequence ID" value="ORX05026.1"/>
    <property type="molecule type" value="Genomic_DNA"/>
</dbReference>
<proteinExistence type="predicted"/>
<sequence>MRTLRLIPLVAAATVALAGCGGSESRTDGSGPATTAVYDSVGTTAELDCGDGGSLRVTGSNNMLTVTGVCATVSVGGADNRVRLDRVEREISVEGLNNTVTYHSGDPAVEHLGAGNTVAAD</sequence>
<accession>A0A1X2EKC4</accession>
<gene>
    <name evidence="2" type="ORF">AWC30_09495</name>
</gene>
<dbReference type="AlphaFoldDB" id="A0A1X2EKC4"/>
<dbReference type="STRING" id="1798.AWC30_09495"/>
<evidence type="ECO:0000313" key="2">
    <source>
        <dbReference type="EMBL" id="ORX05026.1"/>
    </source>
</evidence>
<evidence type="ECO:0000313" key="3">
    <source>
        <dbReference type="Proteomes" id="UP000193090"/>
    </source>
</evidence>
<keyword evidence="3" id="KW-1185">Reference proteome</keyword>
<protein>
    <recommendedName>
        <fullName evidence="4">DUF3060 domain-containing protein</fullName>
    </recommendedName>
</protein>
<keyword evidence="1" id="KW-0732">Signal</keyword>